<dbReference type="EMBL" id="CP019728">
    <property type="protein sequence ID" value="AQS53308.1"/>
    <property type="molecule type" value="Genomic_DNA"/>
</dbReference>
<dbReference type="RefSeq" id="WP_062471796.1">
    <property type="nucleotide sequence ID" value="NZ_BBYN01000033.1"/>
</dbReference>
<dbReference type="STRING" id="708126.BW727_100916"/>
<dbReference type="KEGG" id="jda:BW727_100916"/>
<reference evidence="2 3" key="1">
    <citation type="journal article" date="2014" name="Int. J. Syst. Evol. Microbiol.">
        <title>Jeotgalibaca dankookensis gen. nov., sp. nov., a member of the family Carnobacteriaceae, isolated from seujeot (Korean traditional food).</title>
        <authorList>
            <person name="Lee D.G."/>
            <person name="Trujillo M.E."/>
            <person name="Kang H."/>
            <person name="Ahn T.Y."/>
        </authorList>
    </citation>
    <scope>NUCLEOTIDE SEQUENCE [LARGE SCALE GENOMIC DNA]</scope>
    <source>
        <strain evidence="2 3">EX-07</strain>
    </source>
</reference>
<evidence type="ECO:0000313" key="3">
    <source>
        <dbReference type="Proteomes" id="UP000188993"/>
    </source>
</evidence>
<dbReference type="AlphaFoldDB" id="A0A1S6IP38"/>
<feature type="transmembrane region" description="Helical" evidence="1">
    <location>
        <begin position="12"/>
        <end position="33"/>
    </location>
</feature>
<organism evidence="2 3">
    <name type="scientific">Jeotgalibaca dankookensis</name>
    <dbReference type="NCBI Taxonomy" id="708126"/>
    <lineage>
        <taxon>Bacteria</taxon>
        <taxon>Bacillati</taxon>
        <taxon>Bacillota</taxon>
        <taxon>Bacilli</taxon>
        <taxon>Lactobacillales</taxon>
        <taxon>Carnobacteriaceae</taxon>
        <taxon>Jeotgalibaca</taxon>
    </lineage>
</organism>
<dbReference type="Proteomes" id="UP000188993">
    <property type="component" value="Chromosome"/>
</dbReference>
<keyword evidence="1" id="KW-0812">Transmembrane</keyword>
<protein>
    <submittedName>
        <fullName evidence="2">Uncharacterized protein</fullName>
    </submittedName>
</protein>
<keyword evidence="1" id="KW-1133">Transmembrane helix</keyword>
<keyword evidence="1" id="KW-0472">Membrane</keyword>
<accession>A0A1S6IP38</accession>
<proteinExistence type="predicted"/>
<evidence type="ECO:0000313" key="2">
    <source>
        <dbReference type="EMBL" id="AQS53308.1"/>
    </source>
</evidence>
<keyword evidence="3" id="KW-1185">Reference proteome</keyword>
<gene>
    <name evidence="2" type="ORF">BW727_100916</name>
</gene>
<sequence>MKKKNGNSGSLLLESLVSLSILSTALLVLVPTFNQSFSLIEQKQIEVEGWRYFQDSTALEKAGTPVQTQVSDGKLLEWTSSGNHYYVTVSDARGMEVLHVEMYP</sequence>
<evidence type="ECO:0000256" key="1">
    <source>
        <dbReference type="SAM" id="Phobius"/>
    </source>
</evidence>
<name>A0A1S6IP38_9LACT</name>